<comment type="similarity">
    <text evidence="2">Belongs to the flagella basal body rod proteins family.</text>
</comment>
<reference evidence="10 12" key="2">
    <citation type="submission" date="2020-02" db="EMBL/GenBank/DDBJ databases">
        <title>Genome sequence of Parvularcula flava strain NH6-79.</title>
        <authorList>
            <person name="Abdul Karim M.H."/>
            <person name="Lam M.Q."/>
            <person name="Chen S.J."/>
            <person name="Yahya A."/>
            <person name="Shahir S."/>
            <person name="Shamsir M.S."/>
            <person name="Chong C.S."/>
        </authorList>
    </citation>
    <scope>NUCLEOTIDE SEQUENCE [LARGE SCALE GENOMIC DNA]</scope>
    <source>
        <strain evidence="10 12">NH6-79</strain>
    </source>
</reference>
<dbReference type="PANTHER" id="PTHR30435">
    <property type="entry name" value="FLAGELLAR PROTEIN"/>
    <property type="match status" value="1"/>
</dbReference>
<organism evidence="9 11">
    <name type="scientific">Aquisalinus luteolus</name>
    <dbReference type="NCBI Taxonomy" id="1566827"/>
    <lineage>
        <taxon>Bacteria</taxon>
        <taxon>Pseudomonadati</taxon>
        <taxon>Pseudomonadota</taxon>
        <taxon>Alphaproteobacteria</taxon>
        <taxon>Parvularculales</taxon>
        <taxon>Parvularculaceae</taxon>
        <taxon>Aquisalinus</taxon>
    </lineage>
</organism>
<protein>
    <recommendedName>
        <fullName evidence="3 6">Flagellar basal-body rod protein FlgC</fullName>
    </recommendedName>
</protein>
<sequence length="130" mass="14365">MDSLGKSMSAAASGMSTQSFRMRIVSENLSNADTNDYQRKLVSFATVYDTETGEETLTVGPVRTDKTPGDKVYEPFHPLADAEGYVTKSNVDMMIEMADAKEAGRSYEANLTAFQQARDMYSSLIALLRR</sequence>
<keyword evidence="9" id="KW-0966">Cell projection</keyword>
<dbReference type="InterPro" id="IPR010930">
    <property type="entry name" value="Flg_bb/hook_C_dom"/>
</dbReference>
<feature type="domain" description="Flagellar basal-body/hook protein C-terminal" evidence="8">
    <location>
        <begin position="83"/>
        <end position="127"/>
    </location>
</feature>
<dbReference type="AlphaFoldDB" id="A0A8J3A063"/>
<evidence type="ECO:0000256" key="3">
    <source>
        <dbReference type="ARBA" id="ARBA00017941"/>
    </source>
</evidence>
<evidence type="ECO:0000313" key="10">
    <source>
        <dbReference type="EMBL" id="NHK26341.1"/>
    </source>
</evidence>
<evidence type="ECO:0000256" key="2">
    <source>
        <dbReference type="ARBA" id="ARBA00009677"/>
    </source>
</evidence>
<evidence type="ECO:0000259" key="7">
    <source>
        <dbReference type="Pfam" id="PF00460"/>
    </source>
</evidence>
<dbReference type="GO" id="GO:0071978">
    <property type="term" value="P:bacterial-type flagellum-dependent swarming motility"/>
    <property type="evidence" value="ECO:0007669"/>
    <property type="project" value="TreeGrafter"/>
</dbReference>
<dbReference type="InterPro" id="IPR019776">
    <property type="entry name" value="Flagellar_basal_body_rod_CS"/>
</dbReference>
<feature type="domain" description="Flagellar basal body rod protein N-terminal" evidence="7">
    <location>
        <begin position="9"/>
        <end position="38"/>
    </location>
</feature>
<dbReference type="NCBIfam" id="TIGR01395">
    <property type="entry name" value="FlgC"/>
    <property type="match status" value="1"/>
</dbReference>
<evidence type="ECO:0000313" key="11">
    <source>
        <dbReference type="Proteomes" id="UP000621856"/>
    </source>
</evidence>
<dbReference type="Pfam" id="PF00460">
    <property type="entry name" value="Flg_bb_rod"/>
    <property type="match status" value="1"/>
</dbReference>
<comment type="caution">
    <text evidence="9">The sequence shown here is derived from an EMBL/GenBank/DDBJ whole genome shotgun (WGS) entry which is preliminary data.</text>
</comment>
<comment type="subcellular location">
    <subcellularLocation>
        <location evidence="1 6">Bacterial flagellum basal body</location>
    </subcellularLocation>
</comment>
<evidence type="ECO:0000256" key="5">
    <source>
        <dbReference type="ARBA" id="ARBA00025933"/>
    </source>
</evidence>
<evidence type="ECO:0000313" key="9">
    <source>
        <dbReference type="EMBL" id="GGH92040.1"/>
    </source>
</evidence>
<dbReference type="EMBL" id="VCJR02000001">
    <property type="protein sequence ID" value="NHK26341.1"/>
    <property type="molecule type" value="Genomic_DNA"/>
</dbReference>
<keyword evidence="9" id="KW-0969">Cilium</keyword>
<evidence type="ECO:0000256" key="6">
    <source>
        <dbReference type="RuleBase" id="RU362062"/>
    </source>
</evidence>
<evidence type="ECO:0000259" key="8">
    <source>
        <dbReference type="Pfam" id="PF06429"/>
    </source>
</evidence>
<reference evidence="9" key="1">
    <citation type="journal article" date="2014" name="Int. J. Syst. Evol. Microbiol.">
        <title>Complete genome sequence of Corynebacterium casei LMG S-19264T (=DSM 44701T), isolated from a smear-ripened cheese.</title>
        <authorList>
            <consortium name="US DOE Joint Genome Institute (JGI-PGF)"/>
            <person name="Walter F."/>
            <person name="Albersmeier A."/>
            <person name="Kalinowski J."/>
            <person name="Ruckert C."/>
        </authorList>
    </citation>
    <scope>NUCLEOTIDE SEQUENCE</scope>
    <source>
        <strain evidence="9">CGMCC 1.14984</strain>
    </source>
</reference>
<keyword evidence="9" id="KW-0282">Flagellum</keyword>
<dbReference type="Proteomes" id="UP000818603">
    <property type="component" value="Unassembled WGS sequence"/>
</dbReference>
<dbReference type="Proteomes" id="UP000621856">
    <property type="component" value="Unassembled WGS sequence"/>
</dbReference>
<dbReference type="Pfam" id="PF06429">
    <property type="entry name" value="Flg_bbr_C"/>
    <property type="match status" value="1"/>
</dbReference>
<proteinExistence type="inferred from homology"/>
<accession>A0A8J3A063</accession>
<gene>
    <name evidence="9" type="primary">flgC</name>
    <name evidence="10" type="ORF">FF098_000295</name>
    <name evidence="9" type="ORF">GCM10011355_00600</name>
</gene>
<dbReference type="InterPro" id="IPR001444">
    <property type="entry name" value="Flag_bb_rod_N"/>
</dbReference>
<dbReference type="PANTHER" id="PTHR30435:SF19">
    <property type="entry name" value="FLAGELLAR BASAL-BODY ROD PROTEIN FLGG"/>
    <property type="match status" value="1"/>
</dbReference>
<keyword evidence="4 6" id="KW-0975">Bacterial flagellum</keyword>
<comment type="subunit">
    <text evidence="5 6">The basal body constitutes a major portion of the flagellar organelle and consists of four rings (L,P,S, and M) mounted on a central rod. The rod consists of about 26 subunits of FlgG in the distal portion, and FlgB, FlgC and FlgF are thought to build up the proximal portion of the rod with about 6 subunits each.</text>
</comment>
<keyword evidence="12" id="KW-1185">Reference proteome</keyword>
<reference evidence="9" key="3">
    <citation type="submission" date="2020-09" db="EMBL/GenBank/DDBJ databases">
        <authorList>
            <person name="Sun Q."/>
            <person name="Zhou Y."/>
        </authorList>
    </citation>
    <scope>NUCLEOTIDE SEQUENCE</scope>
    <source>
        <strain evidence="9">CGMCC 1.14984</strain>
    </source>
</reference>
<dbReference type="PROSITE" id="PS00588">
    <property type="entry name" value="FLAGELLA_BB_ROD"/>
    <property type="match status" value="1"/>
</dbReference>
<dbReference type="InterPro" id="IPR006299">
    <property type="entry name" value="FlgC"/>
</dbReference>
<name>A0A8J3A063_9PROT</name>
<dbReference type="RefSeq" id="WP_155135715.1">
    <property type="nucleotide sequence ID" value="NZ_BMGZ01000001.1"/>
</dbReference>
<keyword evidence="10" id="KW-0456">Lyase</keyword>
<dbReference type="GO" id="GO:0016829">
    <property type="term" value="F:lyase activity"/>
    <property type="evidence" value="ECO:0007669"/>
    <property type="project" value="UniProtKB-KW"/>
</dbReference>
<evidence type="ECO:0000256" key="1">
    <source>
        <dbReference type="ARBA" id="ARBA00004117"/>
    </source>
</evidence>
<evidence type="ECO:0000313" key="12">
    <source>
        <dbReference type="Proteomes" id="UP000818603"/>
    </source>
</evidence>
<dbReference type="GO" id="GO:0030694">
    <property type="term" value="C:bacterial-type flagellum basal body, rod"/>
    <property type="evidence" value="ECO:0007669"/>
    <property type="project" value="UniProtKB-UniRule"/>
</dbReference>
<evidence type="ECO:0000256" key="4">
    <source>
        <dbReference type="ARBA" id="ARBA00023143"/>
    </source>
</evidence>
<dbReference type="EMBL" id="BMGZ01000001">
    <property type="protein sequence ID" value="GGH92040.1"/>
    <property type="molecule type" value="Genomic_DNA"/>
</dbReference>